<accession>A0A165TMY2</accession>
<dbReference type="Proteomes" id="UP000076761">
    <property type="component" value="Unassembled WGS sequence"/>
</dbReference>
<sequence length="89" mass="10116">MPVAPNPKTVRPRKTFMQNWFAIEAIPIYAVVGIVVVGGSWYLSRLAMGPTVVWTKSNPTPWNDIKPDENVKLMSVNGQFDKSWKRDKL</sequence>
<dbReference type="InParanoid" id="A0A165TMY2"/>
<protein>
    <submittedName>
        <fullName evidence="2">Uncharacterized protein</fullName>
    </submittedName>
</protein>
<evidence type="ECO:0000313" key="2">
    <source>
        <dbReference type="EMBL" id="KZT26911.1"/>
    </source>
</evidence>
<evidence type="ECO:0000313" key="3">
    <source>
        <dbReference type="Proteomes" id="UP000076761"/>
    </source>
</evidence>
<dbReference type="PANTHER" id="PTHR14256">
    <property type="entry name" value="NADH-UBIQUINONE OXIDOREDUCTASE MLRQ SUBUNIT"/>
    <property type="match status" value="1"/>
</dbReference>
<gene>
    <name evidence="2" type="ORF">NEOLEDRAFT_1177095</name>
</gene>
<dbReference type="Pfam" id="PF06522">
    <property type="entry name" value="B12D"/>
    <property type="match status" value="1"/>
</dbReference>
<keyword evidence="3" id="KW-1185">Reference proteome</keyword>
<dbReference type="PANTHER" id="PTHR14256:SF1">
    <property type="entry name" value="GEO09626P1"/>
    <property type="match status" value="1"/>
</dbReference>
<dbReference type="InterPro" id="IPR010530">
    <property type="entry name" value="B12D"/>
</dbReference>
<keyword evidence="1" id="KW-1133">Transmembrane helix</keyword>
<dbReference type="STRING" id="1314782.A0A165TMY2"/>
<organism evidence="2 3">
    <name type="scientific">Neolentinus lepideus HHB14362 ss-1</name>
    <dbReference type="NCBI Taxonomy" id="1314782"/>
    <lineage>
        <taxon>Eukaryota</taxon>
        <taxon>Fungi</taxon>
        <taxon>Dikarya</taxon>
        <taxon>Basidiomycota</taxon>
        <taxon>Agaricomycotina</taxon>
        <taxon>Agaricomycetes</taxon>
        <taxon>Gloeophyllales</taxon>
        <taxon>Gloeophyllaceae</taxon>
        <taxon>Neolentinus</taxon>
    </lineage>
</organism>
<dbReference type="OrthoDB" id="5511684at2759"/>
<dbReference type="AlphaFoldDB" id="A0A165TMY2"/>
<name>A0A165TMY2_9AGAM</name>
<dbReference type="EMBL" id="KV425564">
    <property type="protein sequence ID" value="KZT26911.1"/>
    <property type="molecule type" value="Genomic_DNA"/>
</dbReference>
<proteinExistence type="predicted"/>
<evidence type="ECO:0000256" key="1">
    <source>
        <dbReference type="SAM" id="Phobius"/>
    </source>
</evidence>
<feature type="transmembrane region" description="Helical" evidence="1">
    <location>
        <begin position="20"/>
        <end position="43"/>
    </location>
</feature>
<reference evidence="2 3" key="1">
    <citation type="journal article" date="2016" name="Mol. Biol. Evol.">
        <title>Comparative Genomics of Early-Diverging Mushroom-Forming Fungi Provides Insights into the Origins of Lignocellulose Decay Capabilities.</title>
        <authorList>
            <person name="Nagy L.G."/>
            <person name="Riley R."/>
            <person name="Tritt A."/>
            <person name="Adam C."/>
            <person name="Daum C."/>
            <person name="Floudas D."/>
            <person name="Sun H."/>
            <person name="Yadav J.S."/>
            <person name="Pangilinan J."/>
            <person name="Larsson K.H."/>
            <person name="Matsuura K."/>
            <person name="Barry K."/>
            <person name="Labutti K."/>
            <person name="Kuo R."/>
            <person name="Ohm R.A."/>
            <person name="Bhattacharya S.S."/>
            <person name="Shirouzu T."/>
            <person name="Yoshinaga Y."/>
            <person name="Martin F.M."/>
            <person name="Grigoriev I.V."/>
            <person name="Hibbett D.S."/>
        </authorList>
    </citation>
    <scope>NUCLEOTIDE SEQUENCE [LARGE SCALE GENOMIC DNA]</scope>
    <source>
        <strain evidence="2 3">HHB14362 ss-1</strain>
    </source>
</reference>
<keyword evidence="1" id="KW-0472">Membrane</keyword>
<keyword evidence="1" id="KW-0812">Transmembrane</keyword>